<proteinExistence type="predicted"/>
<protein>
    <submittedName>
        <fullName evidence="1">Uncharacterized protein</fullName>
    </submittedName>
</protein>
<organism evidence="1">
    <name type="scientific">Anguilla anguilla</name>
    <name type="common">European freshwater eel</name>
    <name type="synonym">Muraena anguilla</name>
    <dbReference type="NCBI Taxonomy" id="7936"/>
    <lineage>
        <taxon>Eukaryota</taxon>
        <taxon>Metazoa</taxon>
        <taxon>Chordata</taxon>
        <taxon>Craniata</taxon>
        <taxon>Vertebrata</taxon>
        <taxon>Euteleostomi</taxon>
        <taxon>Actinopterygii</taxon>
        <taxon>Neopterygii</taxon>
        <taxon>Teleostei</taxon>
        <taxon>Anguilliformes</taxon>
        <taxon>Anguillidae</taxon>
        <taxon>Anguilla</taxon>
    </lineage>
</organism>
<accession>A0A0E9REV5</accession>
<evidence type="ECO:0000313" key="1">
    <source>
        <dbReference type="EMBL" id="JAH27686.1"/>
    </source>
</evidence>
<dbReference type="EMBL" id="GBXM01080891">
    <property type="protein sequence ID" value="JAH27686.1"/>
    <property type="molecule type" value="Transcribed_RNA"/>
</dbReference>
<sequence>MRASPYIQLLRTTPILLALNTSLVSMCNSRKISLL</sequence>
<dbReference type="AlphaFoldDB" id="A0A0E9REV5"/>
<reference evidence="1" key="2">
    <citation type="journal article" date="2015" name="Fish Shellfish Immunol.">
        <title>Early steps in the European eel (Anguilla anguilla)-Vibrio vulnificus interaction in the gills: Role of the RtxA13 toxin.</title>
        <authorList>
            <person name="Callol A."/>
            <person name="Pajuelo D."/>
            <person name="Ebbesson L."/>
            <person name="Teles M."/>
            <person name="MacKenzie S."/>
            <person name="Amaro C."/>
        </authorList>
    </citation>
    <scope>NUCLEOTIDE SEQUENCE</scope>
</reference>
<name>A0A0E9REV5_ANGAN</name>
<reference evidence="1" key="1">
    <citation type="submission" date="2014-11" db="EMBL/GenBank/DDBJ databases">
        <authorList>
            <person name="Amaro Gonzalez C."/>
        </authorList>
    </citation>
    <scope>NUCLEOTIDE SEQUENCE</scope>
</reference>